<sequence>MYWALASTAAYLAASNVATANPSNHGRGSGLKSASYHDGAGVLKYVNPLIGTRGIIPDSNGFMISSVSTPFGTTRWTPQTRENYIPQVPYSDLERRAHGFQATHQPDGWVSKAR</sequence>
<dbReference type="InParanoid" id="E9E283"/>
<dbReference type="KEGG" id="maw:19248292"/>
<name>E9E283_METAQ</name>
<gene>
    <name evidence="2" type="ORF">MAC_03981</name>
</gene>
<dbReference type="AlphaFoldDB" id="E9E283"/>
<dbReference type="Gene3D" id="2.70.98.10">
    <property type="match status" value="1"/>
</dbReference>
<dbReference type="GO" id="GO:0030246">
    <property type="term" value="F:carbohydrate binding"/>
    <property type="evidence" value="ECO:0007669"/>
    <property type="project" value="InterPro"/>
</dbReference>
<organism evidence="3">
    <name type="scientific">Metarhizium acridum (strain CQMa 102)</name>
    <dbReference type="NCBI Taxonomy" id="655827"/>
    <lineage>
        <taxon>Eukaryota</taxon>
        <taxon>Fungi</taxon>
        <taxon>Dikarya</taxon>
        <taxon>Ascomycota</taxon>
        <taxon>Pezizomycotina</taxon>
        <taxon>Sordariomycetes</taxon>
        <taxon>Hypocreomycetidae</taxon>
        <taxon>Hypocreales</taxon>
        <taxon>Clavicipitaceae</taxon>
        <taxon>Metarhizium</taxon>
    </lineage>
</organism>
<proteinExistence type="predicted"/>
<feature type="domain" description="Glycosyl hydrolase family 92 N-terminal" evidence="1">
    <location>
        <begin position="45"/>
        <end position="111"/>
    </location>
</feature>
<dbReference type="Proteomes" id="UP000002499">
    <property type="component" value="Unassembled WGS sequence"/>
</dbReference>
<dbReference type="OrthoDB" id="449263at2759"/>
<dbReference type="InterPro" id="IPR014718">
    <property type="entry name" value="GH-type_carb-bd"/>
</dbReference>
<dbReference type="EMBL" id="GL698494">
    <property type="protein sequence ID" value="EFY89999.1"/>
    <property type="molecule type" value="Genomic_DNA"/>
</dbReference>
<reference evidence="2 3" key="1">
    <citation type="journal article" date="2011" name="PLoS Genet.">
        <title>Genome sequencing and comparative transcriptomics of the model entomopathogenic fungi Metarhizium anisopliae and M. acridum.</title>
        <authorList>
            <person name="Gao Q."/>
            <person name="Jin K."/>
            <person name="Ying S.H."/>
            <person name="Zhang Y."/>
            <person name="Xiao G."/>
            <person name="Shang Y."/>
            <person name="Duan Z."/>
            <person name="Hu X."/>
            <person name="Xie X.Q."/>
            <person name="Zhou G."/>
            <person name="Peng G."/>
            <person name="Luo Z."/>
            <person name="Huang W."/>
            <person name="Wang B."/>
            <person name="Fang W."/>
            <person name="Wang S."/>
            <person name="Zhong Y."/>
            <person name="Ma L.J."/>
            <person name="St Leger R.J."/>
            <person name="Zhao G.P."/>
            <person name="Pei Y."/>
            <person name="Feng M.G."/>
            <person name="Xia Y."/>
            <person name="Wang C."/>
        </authorList>
    </citation>
    <scope>NUCLEOTIDE SEQUENCE [LARGE SCALE GENOMIC DNA]</scope>
    <source>
        <strain evidence="2 3">CQMa 102</strain>
    </source>
</reference>
<dbReference type="GeneID" id="19248292"/>
<evidence type="ECO:0000313" key="3">
    <source>
        <dbReference type="Proteomes" id="UP000002499"/>
    </source>
</evidence>
<evidence type="ECO:0000259" key="1">
    <source>
        <dbReference type="Pfam" id="PF17678"/>
    </source>
</evidence>
<dbReference type="InterPro" id="IPR041371">
    <property type="entry name" value="GH92_N"/>
</dbReference>
<protein>
    <recommendedName>
        <fullName evidence="1">Glycosyl hydrolase family 92 N-terminal domain-containing protein</fullName>
    </recommendedName>
</protein>
<accession>E9E283</accession>
<dbReference type="Pfam" id="PF17678">
    <property type="entry name" value="Glyco_hydro_92N"/>
    <property type="match status" value="1"/>
</dbReference>
<keyword evidence="3" id="KW-1185">Reference proteome</keyword>
<evidence type="ECO:0000313" key="2">
    <source>
        <dbReference type="EMBL" id="EFY89999.1"/>
    </source>
</evidence>
<dbReference type="HOGENOM" id="CLU_2121643_0_0_1"/>